<dbReference type="Proteomes" id="UP000193083">
    <property type="component" value="Unassembled WGS sequence"/>
</dbReference>
<dbReference type="InterPro" id="IPR018152">
    <property type="entry name" value="SOD_Cu/Zn_BS"/>
</dbReference>
<dbReference type="InterPro" id="IPR024134">
    <property type="entry name" value="SOD_Cu/Zn_/chaperone"/>
</dbReference>
<dbReference type="SUPFAM" id="SSF49329">
    <property type="entry name" value="Cu,Zn superoxide dismutase-like"/>
    <property type="match status" value="1"/>
</dbReference>
<organism evidence="5 6">
    <name type="scientific">Mesorhizobium australicum</name>
    <dbReference type="NCBI Taxonomy" id="536018"/>
    <lineage>
        <taxon>Bacteria</taxon>
        <taxon>Pseudomonadati</taxon>
        <taxon>Pseudomonadota</taxon>
        <taxon>Alphaproteobacteria</taxon>
        <taxon>Hyphomicrobiales</taxon>
        <taxon>Phyllobacteriaceae</taxon>
        <taxon>Mesorhizobium</taxon>
    </lineage>
</organism>
<comment type="catalytic activity">
    <reaction evidence="2">
        <text>2 superoxide + 2 H(+) = H2O2 + O2</text>
        <dbReference type="Rhea" id="RHEA:20696"/>
        <dbReference type="ChEBI" id="CHEBI:15378"/>
        <dbReference type="ChEBI" id="CHEBI:15379"/>
        <dbReference type="ChEBI" id="CHEBI:16240"/>
        <dbReference type="ChEBI" id="CHEBI:18421"/>
        <dbReference type="EC" id="1.15.1.1"/>
    </reaction>
</comment>
<keyword evidence="2" id="KW-0560">Oxidoreductase</keyword>
<dbReference type="OrthoDB" id="5431326at2"/>
<dbReference type="PANTHER" id="PTHR10003">
    <property type="entry name" value="SUPEROXIDE DISMUTASE CU-ZN -RELATED"/>
    <property type="match status" value="1"/>
</dbReference>
<accession>A0A1X7PYT0</accession>
<keyword evidence="2" id="KW-0186">Copper</keyword>
<reference evidence="6" key="1">
    <citation type="submission" date="2017-04" db="EMBL/GenBank/DDBJ databases">
        <authorList>
            <person name="Varghese N."/>
            <person name="Submissions S."/>
        </authorList>
    </citation>
    <scope>NUCLEOTIDE SEQUENCE [LARGE SCALE GENOMIC DNA]</scope>
    <source>
        <strain evidence="6">B5P</strain>
    </source>
</reference>
<dbReference type="EMBL" id="FXBL01000004">
    <property type="protein sequence ID" value="SMH57272.1"/>
    <property type="molecule type" value="Genomic_DNA"/>
</dbReference>
<dbReference type="AlphaFoldDB" id="A0A1X7PYT0"/>
<feature type="chain" id="PRO_5012530394" description="Superoxide dismutase [Cu-Zn]" evidence="3">
    <location>
        <begin position="21"/>
        <end position="174"/>
    </location>
</feature>
<evidence type="ECO:0000256" key="1">
    <source>
        <dbReference type="ARBA" id="ARBA00010457"/>
    </source>
</evidence>
<feature type="signal peptide" evidence="3">
    <location>
        <begin position="1"/>
        <end position="20"/>
    </location>
</feature>
<keyword evidence="6" id="KW-1185">Reference proteome</keyword>
<evidence type="ECO:0000259" key="4">
    <source>
        <dbReference type="Pfam" id="PF00080"/>
    </source>
</evidence>
<dbReference type="RefSeq" id="WP_085467282.1">
    <property type="nucleotide sequence ID" value="NZ_FXBL01000004.1"/>
</dbReference>
<dbReference type="PROSITE" id="PS00332">
    <property type="entry name" value="SOD_CU_ZN_2"/>
    <property type="match status" value="1"/>
</dbReference>
<evidence type="ECO:0000256" key="2">
    <source>
        <dbReference type="RuleBase" id="RU000393"/>
    </source>
</evidence>
<dbReference type="GO" id="GO:0004784">
    <property type="term" value="F:superoxide dismutase activity"/>
    <property type="evidence" value="ECO:0007669"/>
    <property type="project" value="UniProtKB-EC"/>
</dbReference>
<evidence type="ECO:0000313" key="5">
    <source>
        <dbReference type="EMBL" id="SMH57272.1"/>
    </source>
</evidence>
<proteinExistence type="inferred from homology"/>
<dbReference type="CDD" id="cd00305">
    <property type="entry name" value="Cu-Zn_Superoxide_Dismutase"/>
    <property type="match status" value="1"/>
</dbReference>
<gene>
    <name evidence="5" type="ORF">SAMN02982922_5724</name>
</gene>
<dbReference type="Gene3D" id="2.60.40.200">
    <property type="entry name" value="Superoxide dismutase, copper/zinc binding domain"/>
    <property type="match status" value="1"/>
</dbReference>
<evidence type="ECO:0000256" key="3">
    <source>
        <dbReference type="SAM" id="SignalP"/>
    </source>
</evidence>
<keyword evidence="2" id="KW-0479">Metal-binding</keyword>
<dbReference type="Pfam" id="PF00080">
    <property type="entry name" value="Sod_Cu"/>
    <property type="match status" value="1"/>
</dbReference>
<dbReference type="InterPro" id="IPR036423">
    <property type="entry name" value="SOD-like_Cu/Zn_dom_sf"/>
</dbReference>
<comment type="cofactor">
    <cofactor evidence="2">
        <name>Zn(2+)</name>
        <dbReference type="ChEBI" id="CHEBI:29105"/>
    </cofactor>
    <text evidence="2">Binds 1 zinc ion per subunit.</text>
</comment>
<comment type="function">
    <text evidence="2">Destroys radicals which are normally produced within the cells and which are toxic to biological systems.</text>
</comment>
<dbReference type="GO" id="GO:0005507">
    <property type="term" value="F:copper ion binding"/>
    <property type="evidence" value="ECO:0007669"/>
    <property type="project" value="InterPro"/>
</dbReference>
<dbReference type="InterPro" id="IPR001424">
    <property type="entry name" value="SOD_Cu_Zn_dom"/>
</dbReference>
<keyword evidence="2" id="KW-0862">Zinc</keyword>
<name>A0A1X7PYT0_9HYPH</name>
<feature type="domain" description="Superoxide dismutase copper/zinc binding" evidence="4">
    <location>
        <begin position="37"/>
        <end position="170"/>
    </location>
</feature>
<protein>
    <recommendedName>
        <fullName evidence="2">Superoxide dismutase [Cu-Zn]</fullName>
        <ecNumber evidence="2">1.15.1.1</ecNumber>
    </recommendedName>
</protein>
<comment type="cofactor">
    <cofactor evidence="2">
        <name>Cu cation</name>
        <dbReference type="ChEBI" id="CHEBI:23378"/>
    </cofactor>
    <text evidence="2">Binds 1 copper ion per subunit.</text>
</comment>
<keyword evidence="3" id="KW-0732">Signal</keyword>
<comment type="similarity">
    <text evidence="1 2">Belongs to the Cu-Zn superoxide dismutase family.</text>
</comment>
<dbReference type="EC" id="1.15.1.1" evidence="2"/>
<evidence type="ECO:0000313" key="6">
    <source>
        <dbReference type="Proteomes" id="UP000193083"/>
    </source>
</evidence>
<sequence>MTRILFAAAAATLMCAPVHAQEASATARMAGADGADNGTVTFTQTKSGVLHIVVEMTNLAPGSHGLHIHETGACDAAGGFKSAGGHYAGGKEHGINNANGPHPGDLPNVHVGGNGVLKVEFFATQLSLGEGGANPLLDSDGSAVILHAEPDDYASDPAGHAGNRVACGVVEQPS</sequence>